<comment type="caution">
    <text evidence="2">The sequence shown here is derived from an EMBL/GenBank/DDBJ whole genome shotgun (WGS) entry which is preliminary data.</text>
</comment>
<dbReference type="PANTHER" id="PTHR30383">
    <property type="entry name" value="THIOESTERASE 1/PROTEASE 1/LYSOPHOSPHOLIPASE L1"/>
    <property type="match status" value="1"/>
</dbReference>
<reference evidence="2 3" key="1">
    <citation type="journal article" date="2021" name="Sci. Rep.">
        <title>The distribution of antibiotic resistance genes in chicken gut microbiota commensals.</title>
        <authorList>
            <person name="Juricova H."/>
            <person name="Matiasovicova J."/>
            <person name="Kubasova T."/>
            <person name="Cejkova D."/>
            <person name="Rychlik I."/>
        </authorList>
    </citation>
    <scope>NUCLEOTIDE SEQUENCE [LARGE SCALE GENOMIC DNA]</scope>
    <source>
        <strain evidence="2 3">An435</strain>
    </source>
</reference>
<dbReference type="InterPro" id="IPR036514">
    <property type="entry name" value="SGNH_hydro_sf"/>
</dbReference>
<accession>A0ABS2FJ20</accession>
<sequence length="189" mass="21622">MKNKYVFLGDSLIFGYGVKPKDNWVNKLKTNYDLDIYNKGINGSTSTDMLVRFQGDVLDISPKILFLMAGTNDLLSNRSVTSIVNNIEIMIKDAVSNNIEVYIGIPPNIIPEMANKLFMRCDTYDYCKESLPLLRNELLNLCNTYSLKYLDFYSLTENAKELSNLYLDGIHFNPEGQSLLFEKAKQLFN</sequence>
<feature type="domain" description="SGNH hydrolase-type esterase" evidence="1">
    <location>
        <begin position="7"/>
        <end position="177"/>
    </location>
</feature>
<name>A0ABS2FJ20_9CLOT</name>
<keyword evidence="3" id="KW-1185">Reference proteome</keyword>
<organism evidence="2 3">
    <name type="scientific">Clostridium saudiense</name>
    <dbReference type="NCBI Taxonomy" id="1414720"/>
    <lineage>
        <taxon>Bacteria</taxon>
        <taxon>Bacillati</taxon>
        <taxon>Bacillota</taxon>
        <taxon>Clostridia</taxon>
        <taxon>Eubacteriales</taxon>
        <taxon>Clostridiaceae</taxon>
        <taxon>Clostridium</taxon>
    </lineage>
</organism>
<dbReference type="EMBL" id="JACJLL010000101">
    <property type="protein sequence ID" value="MBM6820296.1"/>
    <property type="molecule type" value="Genomic_DNA"/>
</dbReference>
<dbReference type="SUPFAM" id="SSF52266">
    <property type="entry name" value="SGNH hydrolase"/>
    <property type="match status" value="1"/>
</dbReference>
<dbReference type="Proteomes" id="UP000767334">
    <property type="component" value="Unassembled WGS sequence"/>
</dbReference>
<evidence type="ECO:0000259" key="1">
    <source>
        <dbReference type="Pfam" id="PF13472"/>
    </source>
</evidence>
<proteinExistence type="predicted"/>
<dbReference type="Gene3D" id="3.40.50.1110">
    <property type="entry name" value="SGNH hydrolase"/>
    <property type="match status" value="1"/>
</dbReference>
<evidence type="ECO:0000313" key="2">
    <source>
        <dbReference type="EMBL" id="MBM6820296.1"/>
    </source>
</evidence>
<gene>
    <name evidence="2" type="ORF">H6A19_13270</name>
</gene>
<evidence type="ECO:0000313" key="3">
    <source>
        <dbReference type="Proteomes" id="UP000767334"/>
    </source>
</evidence>
<protein>
    <submittedName>
        <fullName evidence="2">GDSL family lipase</fullName>
    </submittedName>
</protein>
<dbReference type="InterPro" id="IPR013830">
    <property type="entry name" value="SGNH_hydro"/>
</dbReference>
<dbReference type="Pfam" id="PF13472">
    <property type="entry name" value="Lipase_GDSL_2"/>
    <property type="match status" value="1"/>
</dbReference>
<dbReference type="InterPro" id="IPR051532">
    <property type="entry name" value="Ester_Hydrolysis_Enzymes"/>
</dbReference>
<dbReference type="RefSeq" id="WP_204572521.1">
    <property type="nucleotide sequence ID" value="NZ_JACJLL010000101.1"/>
</dbReference>
<dbReference type="PANTHER" id="PTHR30383:SF5">
    <property type="entry name" value="SGNH HYDROLASE-TYPE ESTERASE DOMAIN-CONTAINING PROTEIN"/>
    <property type="match status" value="1"/>
</dbReference>